<dbReference type="EMBL" id="CAIF01000300">
    <property type="protein sequence ID" value="CCH47024.1"/>
    <property type="molecule type" value="Genomic_DNA"/>
</dbReference>
<reference evidence="2 3" key="1">
    <citation type="journal article" date="2012" name="Eukaryot. Cell">
        <title>Draft genome sequence of Wickerhamomyces ciferrii NRRL Y-1031 F-60-10.</title>
        <authorList>
            <person name="Schneider J."/>
            <person name="Andrea H."/>
            <person name="Blom J."/>
            <person name="Jaenicke S."/>
            <person name="Ruckert C."/>
            <person name="Schorsch C."/>
            <person name="Szczepanowski R."/>
            <person name="Farwick M."/>
            <person name="Goesmann A."/>
            <person name="Puhler A."/>
            <person name="Schaffer S."/>
            <person name="Tauch A."/>
            <person name="Kohler T."/>
            <person name="Brinkrolf K."/>
        </authorList>
    </citation>
    <scope>NUCLEOTIDE SEQUENCE [LARGE SCALE GENOMIC DNA]</scope>
    <source>
        <strain evidence="3">ATCC 14091 / BCRC 22168 / CBS 111 / JCM 3599 / NBRC 0793 / NRRL Y-1031 F-60-10</strain>
    </source>
</reference>
<evidence type="ECO:0000313" key="3">
    <source>
        <dbReference type="Proteomes" id="UP000009328"/>
    </source>
</evidence>
<keyword evidence="3" id="KW-1185">Reference proteome</keyword>
<evidence type="ECO:0000313" key="2">
    <source>
        <dbReference type="EMBL" id="CCH47024.1"/>
    </source>
</evidence>
<dbReference type="InParanoid" id="K0L089"/>
<name>K0L089_WICCF</name>
<feature type="signal peptide" evidence="1">
    <location>
        <begin position="1"/>
        <end position="18"/>
    </location>
</feature>
<proteinExistence type="predicted"/>
<feature type="chain" id="PRO_5003835035" evidence="1">
    <location>
        <begin position="19"/>
        <end position="130"/>
    </location>
</feature>
<organism evidence="2 3">
    <name type="scientific">Wickerhamomyces ciferrii (strain ATCC 14091 / BCRC 22168 / CBS 111 / JCM 3599 / NBRC 0793 / NRRL Y-1031 F-60-10)</name>
    <name type="common">Yeast</name>
    <name type="synonym">Pichia ciferrii</name>
    <dbReference type="NCBI Taxonomy" id="1206466"/>
    <lineage>
        <taxon>Eukaryota</taxon>
        <taxon>Fungi</taxon>
        <taxon>Dikarya</taxon>
        <taxon>Ascomycota</taxon>
        <taxon>Saccharomycotina</taxon>
        <taxon>Saccharomycetes</taxon>
        <taxon>Phaffomycetales</taxon>
        <taxon>Wickerhamomycetaceae</taxon>
        <taxon>Wickerhamomyces</taxon>
    </lineage>
</organism>
<dbReference type="AlphaFoldDB" id="K0L089"/>
<comment type="caution">
    <text evidence="2">The sequence shown here is derived from an EMBL/GenBank/DDBJ whole genome shotgun (WGS) entry which is preliminary data.</text>
</comment>
<dbReference type="HOGENOM" id="CLU_127832_0_0_1"/>
<evidence type="ECO:0000256" key="1">
    <source>
        <dbReference type="SAM" id="SignalP"/>
    </source>
</evidence>
<protein>
    <submittedName>
        <fullName evidence="2">Secreted protein</fullName>
    </submittedName>
</protein>
<dbReference type="Proteomes" id="UP000009328">
    <property type="component" value="Unassembled WGS sequence"/>
</dbReference>
<keyword evidence="1" id="KW-0732">Signal</keyword>
<sequence>MKLSTVILQGLLLSGIIATPVAIPDAAEDSIFTEGLDVANSDNSTDFHLEGDQKGLKICQEANKGKYCFKDDINGACVEGYKKRAHMTEKDAKKACKFWCSKIKNADTCRKLKVKYDYHPKFKCSEQNYC</sequence>
<accession>K0L089</accession>
<gene>
    <name evidence="2" type="ORF">BN7_6633</name>
</gene>